<proteinExistence type="predicted"/>
<dbReference type="EMBL" id="BAABJP010000003">
    <property type="protein sequence ID" value="GAA5147882.1"/>
    <property type="molecule type" value="Genomic_DNA"/>
</dbReference>
<evidence type="ECO:0000256" key="1">
    <source>
        <dbReference type="SAM" id="MobiDB-lite"/>
    </source>
</evidence>
<sequence>MDGGWNGRVTEGTGASGQPNRATGTGRTQPGTAATGRESSRNVAIGSARALPPNPAITTLTSTIAIRTRPSAMPAMVRRPGPRSHPADPPLWTTPAAVHNPVTSTDPVWSPIRSGVH</sequence>
<evidence type="ECO:0000313" key="2">
    <source>
        <dbReference type="EMBL" id="GAA5147882.1"/>
    </source>
</evidence>
<feature type="compositionally biased region" description="Polar residues" evidence="1">
    <location>
        <begin position="16"/>
        <end position="32"/>
    </location>
</feature>
<feature type="region of interest" description="Disordered" evidence="1">
    <location>
        <begin position="68"/>
        <end position="117"/>
    </location>
</feature>
<comment type="caution">
    <text evidence="2">The sequence shown here is derived from an EMBL/GenBank/DDBJ whole genome shotgun (WGS) entry which is preliminary data.</text>
</comment>
<keyword evidence="3" id="KW-1185">Reference proteome</keyword>
<organism evidence="2 3">
    <name type="scientific">Pseudonocardia eucalypti</name>
    <dbReference type="NCBI Taxonomy" id="648755"/>
    <lineage>
        <taxon>Bacteria</taxon>
        <taxon>Bacillati</taxon>
        <taxon>Actinomycetota</taxon>
        <taxon>Actinomycetes</taxon>
        <taxon>Pseudonocardiales</taxon>
        <taxon>Pseudonocardiaceae</taxon>
        <taxon>Pseudonocardia</taxon>
    </lineage>
</organism>
<feature type="region of interest" description="Disordered" evidence="1">
    <location>
        <begin position="1"/>
        <end position="55"/>
    </location>
</feature>
<accession>A0ABP9PJX7</accession>
<gene>
    <name evidence="2" type="ORF">GCM10023321_09400</name>
</gene>
<dbReference type="Proteomes" id="UP001428817">
    <property type="component" value="Unassembled WGS sequence"/>
</dbReference>
<evidence type="ECO:0000313" key="3">
    <source>
        <dbReference type="Proteomes" id="UP001428817"/>
    </source>
</evidence>
<name>A0ABP9PJX7_9PSEU</name>
<reference evidence="3" key="1">
    <citation type="journal article" date="2019" name="Int. J. Syst. Evol. Microbiol.">
        <title>The Global Catalogue of Microorganisms (GCM) 10K type strain sequencing project: providing services to taxonomists for standard genome sequencing and annotation.</title>
        <authorList>
            <consortium name="The Broad Institute Genomics Platform"/>
            <consortium name="The Broad Institute Genome Sequencing Center for Infectious Disease"/>
            <person name="Wu L."/>
            <person name="Ma J."/>
        </authorList>
    </citation>
    <scope>NUCLEOTIDE SEQUENCE [LARGE SCALE GENOMIC DNA]</scope>
    <source>
        <strain evidence="3">JCM 18303</strain>
    </source>
</reference>
<protein>
    <submittedName>
        <fullName evidence="2">Uncharacterized protein</fullName>
    </submittedName>
</protein>